<name>A0A919JJI0_9ACTN</name>
<dbReference type="AlphaFoldDB" id="A0A919JJI0"/>
<comment type="caution">
    <text evidence="1">The sequence shown here is derived from an EMBL/GenBank/DDBJ whole genome shotgun (WGS) entry which is preliminary data.</text>
</comment>
<gene>
    <name evidence="1" type="ORF">Ani05nite_54470</name>
</gene>
<reference evidence="1" key="1">
    <citation type="submission" date="2021-01" db="EMBL/GenBank/DDBJ databases">
        <title>Whole genome shotgun sequence of Actinoplanes nipponensis NBRC 14063.</title>
        <authorList>
            <person name="Komaki H."/>
            <person name="Tamura T."/>
        </authorList>
    </citation>
    <scope>NUCLEOTIDE SEQUENCE</scope>
    <source>
        <strain evidence="1">NBRC 14063</strain>
    </source>
</reference>
<protein>
    <submittedName>
        <fullName evidence="1">Uncharacterized protein</fullName>
    </submittedName>
</protein>
<keyword evidence="2" id="KW-1185">Reference proteome</keyword>
<evidence type="ECO:0000313" key="1">
    <source>
        <dbReference type="EMBL" id="GIE51913.1"/>
    </source>
</evidence>
<dbReference type="Proteomes" id="UP000647172">
    <property type="component" value="Unassembled WGS sequence"/>
</dbReference>
<organism evidence="1 2">
    <name type="scientific">Actinoplanes nipponensis</name>
    <dbReference type="NCBI Taxonomy" id="135950"/>
    <lineage>
        <taxon>Bacteria</taxon>
        <taxon>Bacillati</taxon>
        <taxon>Actinomycetota</taxon>
        <taxon>Actinomycetes</taxon>
        <taxon>Micromonosporales</taxon>
        <taxon>Micromonosporaceae</taxon>
        <taxon>Actinoplanes</taxon>
    </lineage>
</organism>
<evidence type="ECO:0000313" key="2">
    <source>
        <dbReference type="Proteomes" id="UP000647172"/>
    </source>
</evidence>
<proteinExistence type="predicted"/>
<dbReference type="EMBL" id="BOMQ01000063">
    <property type="protein sequence ID" value="GIE51913.1"/>
    <property type="molecule type" value="Genomic_DNA"/>
</dbReference>
<sequence>MSAQYGGDGLAETLRGSIISGDTEGSRFLVDNNVRADKEALDAMLRFDLSGLPAGVLRIWDPDPRTWRVRKIGAD</sequence>
<accession>A0A919JJI0</accession>